<dbReference type="STRING" id="411467.BACCAP_01529"/>
<evidence type="ECO:0000259" key="5">
    <source>
        <dbReference type="Pfam" id="PF04542"/>
    </source>
</evidence>
<evidence type="ECO:0000256" key="4">
    <source>
        <dbReference type="ARBA" id="ARBA00023163"/>
    </source>
</evidence>
<dbReference type="PANTHER" id="PTHR43133:SF60">
    <property type="entry name" value="RNA POLYMERASE SIGMA FACTOR SIGV"/>
    <property type="match status" value="1"/>
</dbReference>
<dbReference type="InterPro" id="IPR007627">
    <property type="entry name" value="RNA_pol_sigma70_r2"/>
</dbReference>
<dbReference type="InterPro" id="IPR014284">
    <property type="entry name" value="RNA_pol_sigma-70_dom"/>
</dbReference>
<dbReference type="InterPro" id="IPR036388">
    <property type="entry name" value="WH-like_DNA-bd_sf"/>
</dbReference>
<evidence type="ECO:0000256" key="1">
    <source>
        <dbReference type="ARBA" id="ARBA00010641"/>
    </source>
</evidence>
<evidence type="ECO:0000256" key="3">
    <source>
        <dbReference type="ARBA" id="ARBA00023082"/>
    </source>
</evidence>
<dbReference type="OrthoDB" id="2594372at2"/>
<proteinExistence type="inferred from homology"/>
<dbReference type="Proteomes" id="UP000003639">
    <property type="component" value="Unassembled WGS sequence"/>
</dbReference>
<keyword evidence="2" id="KW-0805">Transcription regulation</keyword>
<sequence length="167" mass="19115">MGYPLLRTDKEIAELYETYVDMVYRLCFTILKNRFDTEDAVQNTFIKLMHYSKPFESPEHEKAWLIVTASNTCKDALRRANRRDEPLELRPDLPAPASADPAGNTVLDAVLALPLKYRAPVYLYYYEGYSGAEIADMLHKPASTIRSYLSKARQELKKQLGGDFDAQ</sequence>
<reference evidence="7 8" key="1">
    <citation type="submission" date="2007-04" db="EMBL/GenBank/DDBJ databases">
        <authorList>
            <person name="Fulton L."/>
            <person name="Clifton S."/>
            <person name="Fulton B."/>
            <person name="Xu J."/>
            <person name="Minx P."/>
            <person name="Pepin K.H."/>
            <person name="Johnson M."/>
            <person name="Thiruvilangam P."/>
            <person name="Bhonagiri V."/>
            <person name="Nash W.E."/>
            <person name="Mardis E.R."/>
            <person name="Wilson R.K."/>
        </authorList>
    </citation>
    <scope>NUCLEOTIDE SEQUENCE [LARGE SCALE GENOMIC DNA]</scope>
    <source>
        <strain evidence="7 8">ATCC 29799</strain>
    </source>
</reference>
<dbReference type="Pfam" id="PF08281">
    <property type="entry name" value="Sigma70_r4_2"/>
    <property type="match status" value="1"/>
</dbReference>
<evidence type="ECO:0000256" key="2">
    <source>
        <dbReference type="ARBA" id="ARBA00023015"/>
    </source>
</evidence>
<dbReference type="GO" id="GO:0006352">
    <property type="term" value="P:DNA-templated transcription initiation"/>
    <property type="evidence" value="ECO:0007669"/>
    <property type="project" value="InterPro"/>
</dbReference>
<dbReference type="AlphaFoldDB" id="A6NTK0"/>
<keyword evidence="3" id="KW-0731">Sigma factor</keyword>
<dbReference type="SUPFAM" id="SSF88659">
    <property type="entry name" value="Sigma3 and sigma4 domains of RNA polymerase sigma factors"/>
    <property type="match status" value="1"/>
</dbReference>
<dbReference type="GO" id="GO:0003677">
    <property type="term" value="F:DNA binding"/>
    <property type="evidence" value="ECO:0007669"/>
    <property type="project" value="InterPro"/>
</dbReference>
<evidence type="ECO:0000313" key="8">
    <source>
        <dbReference type="Proteomes" id="UP000003639"/>
    </source>
</evidence>
<organism evidence="7 8">
    <name type="scientific">Pseudoflavonifractor capillosus ATCC 29799</name>
    <dbReference type="NCBI Taxonomy" id="411467"/>
    <lineage>
        <taxon>Bacteria</taxon>
        <taxon>Bacillati</taxon>
        <taxon>Bacillota</taxon>
        <taxon>Clostridia</taxon>
        <taxon>Eubacteriales</taxon>
        <taxon>Oscillospiraceae</taxon>
        <taxon>Pseudoflavonifractor</taxon>
    </lineage>
</organism>
<dbReference type="CDD" id="cd06171">
    <property type="entry name" value="Sigma70_r4"/>
    <property type="match status" value="1"/>
</dbReference>
<dbReference type="Gene3D" id="1.10.1740.10">
    <property type="match status" value="1"/>
</dbReference>
<dbReference type="InterPro" id="IPR013325">
    <property type="entry name" value="RNA_pol_sigma_r2"/>
</dbReference>
<dbReference type="GO" id="GO:0016987">
    <property type="term" value="F:sigma factor activity"/>
    <property type="evidence" value="ECO:0007669"/>
    <property type="project" value="UniProtKB-KW"/>
</dbReference>
<name>A6NTK0_9FIRM</name>
<protein>
    <submittedName>
        <fullName evidence="7">Sigma-70 region 2</fullName>
    </submittedName>
</protein>
<dbReference type="NCBIfam" id="TIGR02937">
    <property type="entry name" value="sigma70-ECF"/>
    <property type="match status" value="1"/>
</dbReference>
<keyword evidence="4" id="KW-0804">Transcription</keyword>
<feature type="domain" description="RNA polymerase sigma factor 70 region 4 type 2" evidence="6">
    <location>
        <begin position="106"/>
        <end position="156"/>
    </location>
</feature>
<dbReference type="InterPro" id="IPR013249">
    <property type="entry name" value="RNA_pol_sigma70_r4_t2"/>
</dbReference>
<dbReference type="Gene3D" id="1.10.10.10">
    <property type="entry name" value="Winged helix-like DNA-binding domain superfamily/Winged helix DNA-binding domain"/>
    <property type="match status" value="1"/>
</dbReference>
<dbReference type="PANTHER" id="PTHR43133">
    <property type="entry name" value="RNA POLYMERASE ECF-TYPE SIGMA FACTO"/>
    <property type="match status" value="1"/>
</dbReference>
<dbReference type="Pfam" id="PF04542">
    <property type="entry name" value="Sigma70_r2"/>
    <property type="match status" value="1"/>
</dbReference>
<evidence type="ECO:0000313" key="7">
    <source>
        <dbReference type="EMBL" id="EDN00763.1"/>
    </source>
</evidence>
<dbReference type="SUPFAM" id="SSF88946">
    <property type="entry name" value="Sigma2 domain of RNA polymerase sigma factors"/>
    <property type="match status" value="1"/>
</dbReference>
<comment type="caution">
    <text evidence="7">The sequence shown here is derived from an EMBL/GenBank/DDBJ whole genome shotgun (WGS) entry which is preliminary data.</text>
</comment>
<reference evidence="7 8" key="2">
    <citation type="submission" date="2007-06" db="EMBL/GenBank/DDBJ databases">
        <title>Draft genome sequence of Pseudoflavonifractor capillosus ATCC 29799.</title>
        <authorList>
            <person name="Sudarsanam P."/>
            <person name="Ley R."/>
            <person name="Guruge J."/>
            <person name="Turnbaugh P.J."/>
            <person name="Mahowald M."/>
            <person name="Liep D."/>
            <person name="Gordon J."/>
        </authorList>
    </citation>
    <scope>NUCLEOTIDE SEQUENCE [LARGE SCALE GENOMIC DNA]</scope>
    <source>
        <strain evidence="7 8">ATCC 29799</strain>
    </source>
</reference>
<comment type="similarity">
    <text evidence="1">Belongs to the sigma-70 factor family. ECF subfamily.</text>
</comment>
<dbReference type="InterPro" id="IPR039425">
    <property type="entry name" value="RNA_pol_sigma-70-like"/>
</dbReference>
<evidence type="ECO:0000259" key="6">
    <source>
        <dbReference type="Pfam" id="PF08281"/>
    </source>
</evidence>
<dbReference type="InterPro" id="IPR013324">
    <property type="entry name" value="RNA_pol_sigma_r3/r4-like"/>
</dbReference>
<keyword evidence="8" id="KW-1185">Reference proteome</keyword>
<gene>
    <name evidence="7" type="ORF">BACCAP_01529</name>
</gene>
<accession>A6NTK0</accession>
<dbReference type="EMBL" id="AAXG02000010">
    <property type="protein sequence ID" value="EDN00763.1"/>
    <property type="molecule type" value="Genomic_DNA"/>
</dbReference>
<dbReference type="eggNOG" id="COG1595">
    <property type="taxonomic scope" value="Bacteria"/>
</dbReference>
<feature type="domain" description="RNA polymerase sigma-70 region 2" evidence="5">
    <location>
        <begin position="15"/>
        <end position="83"/>
    </location>
</feature>